<dbReference type="EMBL" id="BKCJ010179563">
    <property type="protein sequence ID" value="GEY45023.1"/>
    <property type="molecule type" value="Genomic_DNA"/>
</dbReference>
<protein>
    <submittedName>
        <fullName evidence="2">Ribonuclease H-like domain-containing protein</fullName>
    </submittedName>
</protein>
<dbReference type="PANTHER" id="PTHR37610:SF78">
    <property type="entry name" value="GAG-POLYPEPTIDE OF LTR COPIA-TYPE-RELATED"/>
    <property type="match status" value="1"/>
</dbReference>
<feature type="domain" description="Retrotransposon Copia-like N-terminal" evidence="1">
    <location>
        <begin position="53"/>
        <end position="99"/>
    </location>
</feature>
<sequence>AKYIRVGARRYCRRRQPSVRRGGEWECKGVFVLDPDPVTLISKLDINDPLHLHPNDTNALTVVSIKLKGTENYQAWSCAMLLALEGKNKSVLIDGTCKKSNTDEFLGRQWDNVNAIVLGWILNSISEEFFLGLDDYYMQIRSSILSREVLPDVISAHATISSEKSRRVAAGSIVGSSQRNHAFAFVFNVPNRNNFQRNNQNRDWHYRLGHPAKPVLNVLKGSLQIDNMDKNVYCETFQRAKQTREPFPFIGSI</sequence>
<comment type="caution">
    <text evidence="2">The sequence shown here is derived from an EMBL/GenBank/DDBJ whole genome shotgun (WGS) entry which is preliminary data.</text>
</comment>
<evidence type="ECO:0000259" key="1">
    <source>
        <dbReference type="Pfam" id="PF14244"/>
    </source>
</evidence>
<dbReference type="InterPro" id="IPR029472">
    <property type="entry name" value="Copia-like_N"/>
</dbReference>
<feature type="non-terminal residue" evidence="2">
    <location>
        <position position="1"/>
    </location>
</feature>
<evidence type="ECO:0000313" key="2">
    <source>
        <dbReference type="EMBL" id="GEY45023.1"/>
    </source>
</evidence>
<gene>
    <name evidence="2" type="ORF">Tci_416997</name>
</gene>
<proteinExistence type="predicted"/>
<dbReference type="PANTHER" id="PTHR37610">
    <property type="entry name" value="CCHC-TYPE DOMAIN-CONTAINING PROTEIN"/>
    <property type="match status" value="1"/>
</dbReference>
<accession>A0A699HKN1</accession>
<name>A0A699HKN1_TANCI</name>
<organism evidence="2">
    <name type="scientific">Tanacetum cinerariifolium</name>
    <name type="common">Dalmatian daisy</name>
    <name type="synonym">Chrysanthemum cinerariifolium</name>
    <dbReference type="NCBI Taxonomy" id="118510"/>
    <lineage>
        <taxon>Eukaryota</taxon>
        <taxon>Viridiplantae</taxon>
        <taxon>Streptophyta</taxon>
        <taxon>Embryophyta</taxon>
        <taxon>Tracheophyta</taxon>
        <taxon>Spermatophyta</taxon>
        <taxon>Magnoliopsida</taxon>
        <taxon>eudicotyledons</taxon>
        <taxon>Gunneridae</taxon>
        <taxon>Pentapetalae</taxon>
        <taxon>asterids</taxon>
        <taxon>campanulids</taxon>
        <taxon>Asterales</taxon>
        <taxon>Asteraceae</taxon>
        <taxon>Asteroideae</taxon>
        <taxon>Anthemideae</taxon>
        <taxon>Anthemidinae</taxon>
        <taxon>Tanacetum</taxon>
    </lineage>
</organism>
<reference evidence="2" key="1">
    <citation type="journal article" date="2019" name="Sci. Rep.">
        <title>Draft genome of Tanacetum cinerariifolium, the natural source of mosquito coil.</title>
        <authorList>
            <person name="Yamashiro T."/>
            <person name="Shiraishi A."/>
            <person name="Satake H."/>
            <person name="Nakayama K."/>
        </authorList>
    </citation>
    <scope>NUCLEOTIDE SEQUENCE</scope>
</reference>
<dbReference type="AlphaFoldDB" id="A0A699HKN1"/>
<dbReference type="Pfam" id="PF14244">
    <property type="entry name" value="Retrotran_gag_3"/>
    <property type="match status" value="1"/>
</dbReference>